<dbReference type="NCBIfam" id="NF047321">
    <property type="entry name" value="SCO7613_CTERM"/>
    <property type="match status" value="1"/>
</dbReference>
<organism evidence="1 2">
    <name type="scientific">Streptomyces lavendulae subsp. lavendulae</name>
    <dbReference type="NCBI Taxonomy" id="58340"/>
    <lineage>
        <taxon>Bacteria</taxon>
        <taxon>Bacillati</taxon>
        <taxon>Actinomycetota</taxon>
        <taxon>Actinomycetes</taxon>
        <taxon>Kitasatosporales</taxon>
        <taxon>Streptomycetaceae</taxon>
        <taxon>Streptomyces</taxon>
    </lineage>
</organism>
<dbReference type="EMBL" id="CP024985">
    <property type="protein sequence ID" value="ATZ27739.1"/>
    <property type="molecule type" value="Genomic_DNA"/>
</dbReference>
<evidence type="ECO:0000313" key="2">
    <source>
        <dbReference type="Proteomes" id="UP000231791"/>
    </source>
</evidence>
<dbReference type="RefSeq" id="WP_030233851.1">
    <property type="nucleotide sequence ID" value="NZ_CP024985.1"/>
</dbReference>
<dbReference type="AlphaFoldDB" id="A0A2K8PLZ5"/>
<evidence type="ECO:0000313" key="1">
    <source>
        <dbReference type="EMBL" id="ATZ27739.1"/>
    </source>
</evidence>
<dbReference type="GeneID" id="49386959"/>
<dbReference type="OrthoDB" id="3416299at2"/>
<protein>
    <submittedName>
        <fullName evidence="1">Uncharacterized protein</fullName>
    </submittedName>
</protein>
<keyword evidence="2" id="KW-1185">Reference proteome</keyword>
<dbReference type="KEGG" id="slx:SLAV_29805"/>
<dbReference type="InterPro" id="IPR058062">
    <property type="entry name" value="SCO7613_C"/>
</dbReference>
<name>A0A2K8PLZ5_STRLA</name>
<gene>
    <name evidence="1" type="ORF">SLAV_29805</name>
</gene>
<dbReference type="Proteomes" id="UP000231791">
    <property type="component" value="Chromosome"/>
</dbReference>
<proteinExistence type="predicted"/>
<reference evidence="1 2" key="1">
    <citation type="submission" date="2017-11" db="EMBL/GenBank/DDBJ databases">
        <title>Complete genome sequence of Streptomyces lavendulae subsp. lavendulae CCM 3239 (formerly 'Streptomyces aureofaciens CCM 3239'), the producer of the angucycline-type antibiotic auricin.</title>
        <authorList>
            <person name="Busche T."/>
            <person name="Novakova R."/>
            <person name="Al'Dilaimi A."/>
            <person name="Homerova D."/>
            <person name="Feckova L."/>
            <person name="Rezuchova B."/>
            <person name="Mingyar E."/>
            <person name="Csolleiova D."/>
            <person name="Bekeova C."/>
            <person name="Winkler A."/>
            <person name="Sevcikova B."/>
            <person name="Kalinowski J."/>
            <person name="Kormanec J."/>
            <person name="Ruckert C."/>
        </authorList>
    </citation>
    <scope>NUCLEOTIDE SEQUENCE [LARGE SCALE GENOMIC DNA]</scope>
    <source>
        <strain evidence="1 2">CCM 3239</strain>
    </source>
</reference>
<accession>A0A2K8PLZ5</accession>
<sequence length="781" mass="76157">MDTPLPPAEELALIDRELARLDARRMYLLTRREWLVRLLWQQAPAVAPAVAPAFPPVTPGGPPSTGPSAQNVLLTLGAVLLAVAALAFTLVSWGSLGIGGRSAVLALLTAAALAAPAALLRRGLRSTAESVAGVALLLTVLDAYALHAVGLPGTDGGVYAAGAAAVLAGLWAGYGLALPGLRLPLPAAVAAAQLPLPLAAAVTGAGPLAGGWALLATAALDAALATAVSRRAVRLPAGAAGALLAALALSTGLALSLGAPGAAGPAGLLAAGALLGVAVAWREPRAWAAAVAGGLAGVAAVGALVPAGPVSGWAVAVRVAVAPALLVAVPRAGRLPQPVRRGLLCAGAAVSALGVLVAVPVVAGALLPGLGALREVWAATTPRPAGGGQGIPYVVTLLLAAGALASPAGVLPRREARTAAAVCAGAALFVAPVVAGLPVAAVLAAQLAVTAAAGAGALRATGRDAAFTAAGCAAAGALYVSLTALDGRLATFAAFGLLGAGAALGAAYGPALRPVRAGGAVCAVGFATATAVALGALAGLAVPWRAVAVLLVPALVVGLAPRLGPVRVPAELAAATAGGLAVLLAAGDRPVLALVLALGGVLCAGAAVRRERRALGWAAGALFVAASWVRLGASGVTAPEAYTLPVSALALAVGLVRRRRDPAASSWAAYGPGLAATLLPSLVAVWGDAYWPRPLLLGLAALALTLGGAHRGLRAPLLLGGATLAAVAVHELAPYVVQVVGALPRWLPPALAGLLLLLVGATYEKRLREARRLREAIGRLR</sequence>